<protein>
    <submittedName>
        <fullName evidence="1">Uncharacterized protein</fullName>
    </submittedName>
</protein>
<evidence type="ECO:0000313" key="1">
    <source>
        <dbReference type="EMBL" id="EDQ05535.1"/>
    </source>
</evidence>
<keyword evidence="2" id="KW-1185">Reference proteome</keyword>
<dbReference type="EMBL" id="ABID01000001">
    <property type="protein sequence ID" value="EDQ05535.1"/>
    <property type="molecule type" value="Genomic_DNA"/>
</dbReference>
<accession>A0ABM9X889</accession>
<evidence type="ECO:0000313" key="2">
    <source>
        <dbReference type="Proteomes" id="UP000003257"/>
    </source>
</evidence>
<dbReference type="Proteomes" id="UP000003257">
    <property type="component" value="Unassembled WGS sequence"/>
</dbReference>
<organism evidence="1 2">
    <name type="scientific">Sulfitobacter indolifex HEL-45</name>
    <dbReference type="NCBI Taxonomy" id="391624"/>
    <lineage>
        <taxon>Bacteria</taxon>
        <taxon>Pseudomonadati</taxon>
        <taxon>Pseudomonadota</taxon>
        <taxon>Alphaproteobacteria</taxon>
        <taxon>Rhodobacterales</taxon>
        <taxon>Roseobacteraceae</taxon>
        <taxon>Sulfitobacter</taxon>
    </lineage>
</organism>
<comment type="caution">
    <text evidence="1">The sequence shown here is derived from an EMBL/GenBank/DDBJ whole genome shotgun (WGS) entry which is preliminary data.</text>
</comment>
<name>A0ABM9X889_9RHOB</name>
<reference evidence="1 2" key="1">
    <citation type="submission" date="2007-11" db="EMBL/GenBank/DDBJ databases">
        <authorList>
            <person name="Wagner-Dobler I."/>
            <person name="Ferriera S."/>
            <person name="Johnson J."/>
            <person name="Kravitz S."/>
            <person name="Beeson K."/>
            <person name="Sutton G."/>
            <person name="Rogers Y.-H."/>
            <person name="Friedman R."/>
            <person name="Frazier M."/>
            <person name="Venter J.C."/>
        </authorList>
    </citation>
    <scope>NUCLEOTIDE SEQUENCE [LARGE SCALE GENOMIC DNA]</scope>
    <source>
        <strain evidence="1 2">HEL-45</strain>
    </source>
</reference>
<gene>
    <name evidence="1" type="ORF">OIHEL45_01955</name>
</gene>
<proteinExistence type="predicted"/>
<sequence>MLGTTERFRLAHHCCKLIFLITNEPPAPLANAVYKTVLSEREGTLNRLTFFDFEELHVGRQCPAG</sequence>